<dbReference type="InterPro" id="IPR016478">
    <property type="entry name" value="GTPase_MTG1"/>
</dbReference>
<name>A0A9P8YAY8_9PEZI</name>
<dbReference type="GO" id="GO:0003924">
    <property type="term" value="F:GTPase activity"/>
    <property type="evidence" value="ECO:0007669"/>
    <property type="project" value="TreeGrafter"/>
</dbReference>
<dbReference type="GO" id="GO:0032543">
    <property type="term" value="P:mitochondrial translation"/>
    <property type="evidence" value="ECO:0007669"/>
    <property type="project" value="TreeGrafter"/>
</dbReference>
<dbReference type="PIRSF" id="PIRSF006230">
    <property type="entry name" value="MG442"/>
    <property type="match status" value="1"/>
</dbReference>
<evidence type="ECO:0000256" key="2">
    <source>
        <dbReference type="ARBA" id="ARBA00023134"/>
    </source>
</evidence>
<gene>
    <name evidence="5" type="ORF">B0I36DRAFT_207177</name>
</gene>
<dbReference type="GO" id="GO:0005739">
    <property type="term" value="C:mitochondrion"/>
    <property type="evidence" value="ECO:0007669"/>
    <property type="project" value="TreeGrafter"/>
</dbReference>
<dbReference type="OrthoDB" id="269151at2759"/>
<evidence type="ECO:0000259" key="4">
    <source>
        <dbReference type="PROSITE" id="PS51721"/>
    </source>
</evidence>
<keyword evidence="1 3" id="KW-0547">Nucleotide-binding</keyword>
<dbReference type="GO" id="GO:0005525">
    <property type="term" value="F:GTP binding"/>
    <property type="evidence" value="ECO:0007669"/>
    <property type="project" value="UniProtKB-KW"/>
</dbReference>
<keyword evidence="6" id="KW-1185">Reference proteome</keyword>
<feature type="binding site" evidence="3">
    <location>
        <begin position="142"/>
        <end position="147"/>
    </location>
    <ligand>
        <name>GTP</name>
        <dbReference type="ChEBI" id="CHEBI:37565"/>
    </ligand>
</feature>
<sequence length="307" mass="33500">AFVPRKSFAASDSIIRSYYLGHHHSALQSMVRMLNDIDVVIECRDVRVPVTSTNPKLEQALAGKERVVVYTKADLLFETANPLDERVEDLAQPTGSGPSPTIVFVNTYKANTTGNVIKLLKARAAAHDSLIGIRALVVGMPNAGKSSLLNALRSKGTKKKGTVSRTGDEPGVTRQVQTPVRVTEDDGDIPAVQVYDTPGVFVPYVADVESMLKLSLVGCVKDGIVPVETIADYLLFRLNLHDPGLYSRWSAPTNSVEDFLDNVGRKRGMLGAGGEPSRLRAADWIVQQWRKGKLGRFCLDDLSEDNL</sequence>
<feature type="non-terminal residue" evidence="5">
    <location>
        <position position="1"/>
    </location>
</feature>
<dbReference type="Proteomes" id="UP000756346">
    <property type="component" value="Unassembled WGS sequence"/>
</dbReference>
<evidence type="ECO:0000313" key="6">
    <source>
        <dbReference type="Proteomes" id="UP000756346"/>
    </source>
</evidence>
<dbReference type="InterPro" id="IPR030378">
    <property type="entry name" value="G_CP_dom"/>
</dbReference>
<dbReference type="RefSeq" id="XP_046016457.1">
    <property type="nucleotide sequence ID" value="XM_046148854.1"/>
</dbReference>
<dbReference type="Pfam" id="PF01926">
    <property type="entry name" value="MMR_HSR1"/>
    <property type="match status" value="1"/>
</dbReference>
<dbReference type="GeneID" id="70178400"/>
<keyword evidence="5" id="KW-0378">Hydrolase</keyword>
<reference evidence="5" key="1">
    <citation type="journal article" date="2021" name="Nat. Commun.">
        <title>Genetic determinants of endophytism in the Arabidopsis root mycobiome.</title>
        <authorList>
            <person name="Mesny F."/>
            <person name="Miyauchi S."/>
            <person name="Thiergart T."/>
            <person name="Pickel B."/>
            <person name="Atanasova L."/>
            <person name="Karlsson M."/>
            <person name="Huettel B."/>
            <person name="Barry K.W."/>
            <person name="Haridas S."/>
            <person name="Chen C."/>
            <person name="Bauer D."/>
            <person name="Andreopoulos W."/>
            <person name="Pangilinan J."/>
            <person name="LaButti K."/>
            <person name="Riley R."/>
            <person name="Lipzen A."/>
            <person name="Clum A."/>
            <person name="Drula E."/>
            <person name="Henrissat B."/>
            <person name="Kohler A."/>
            <person name="Grigoriev I.V."/>
            <person name="Martin F.M."/>
            <person name="Hacquard S."/>
        </authorList>
    </citation>
    <scope>NUCLEOTIDE SEQUENCE</scope>
    <source>
        <strain evidence="5">MPI-CAGE-CH-0230</strain>
    </source>
</reference>
<dbReference type="PROSITE" id="PS51721">
    <property type="entry name" value="G_CP"/>
    <property type="match status" value="1"/>
</dbReference>
<evidence type="ECO:0000256" key="3">
    <source>
        <dbReference type="PIRSR" id="PIRSR006230-1"/>
    </source>
</evidence>
<dbReference type="PANTHER" id="PTHR45782">
    <property type="entry name" value="MITOCHONDRIAL RIBOSOME-ASSOCIATED GTPASE 1"/>
    <property type="match status" value="1"/>
</dbReference>
<proteinExistence type="predicted"/>
<keyword evidence="2 3" id="KW-0342">GTP-binding</keyword>
<feature type="binding site" evidence="3">
    <location>
        <position position="199"/>
    </location>
    <ligand>
        <name>GTP</name>
        <dbReference type="ChEBI" id="CHEBI:37565"/>
    </ligand>
</feature>
<dbReference type="SUPFAM" id="SSF52540">
    <property type="entry name" value="P-loop containing nucleoside triphosphate hydrolases"/>
    <property type="match status" value="1"/>
</dbReference>
<evidence type="ECO:0000256" key="1">
    <source>
        <dbReference type="ARBA" id="ARBA00022741"/>
    </source>
</evidence>
<feature type="domain" description="CP-type G" evidence="4">
    <location>
        <begin position="24"/>
        <end position="203"/>
    </location>
</feature>
<dbReference type="Gene3D" id="3.40.50.300">
    <property type="entry name" value="P-loop containing nucleotide triphosphate hydrolases"/>
    <property type="match status" value="1"/>
</dbReference>
<accession>A0A9P8YAY8</accession>
<comment type="caution">
    <text evidence="5">The sequence shown here is derived from an EMBL/GenBank/DDBJ whole genome shotgun (WGS) entry which is preliminary data.</text>
</comment>
<protein>
    <submittedName>
        <fullName evidence="5">P-loop containing nucleoside triphosphate hydrolase protein</fullName>
    </submittedName>
</protein>
<feature type="non-terminal residue" evidence="5">
    <location>
        <position position="307"/>
    </location>
</feature>
<evidence type="ECO:0000313" key="5">
    <source>
        <dbReference type="EMBL" id="KAH7037336.1"/>
    </source>
</evidence>
<dbReference type="InterPro" id="IPR023179">
    <property type="entry name" value="GTP-bd_ortho_bundle_sf"/>
</dbReference>
<organism evidence="5 6">
    <name type="scientific">Microdochium trichocladiopsis</name>
    <dbReference type="NCBI Taxonomy" id="1682393"/>
    <lineage>
        <taxon>Eukaryota</taxon>
        <taxon>Fungi</taxon>
        <taxon>Dikarya</taxon>
        <taxon>Ascomycota</taxon>
        <taxon>Pezizomycotina</taxon>
        <taxon>Sordariomycetes</taxon>
        <taxon>Xylariomycetidae</taxon>
        <taxon>Xylariales</taxon>
        <taxon>Microdochiaceae</taxon>
        <taxon>Microdochium</taxon>
    </lineage>
</organism>
<dbReference type="EMBL" id="JAGTJQ010000002">
    <property type="protein sequence ID" value="KAH7037336.1"/>
    <property type="molecule type" value="Genomic_DNA"/>
</dbReference>
<dbReference type="PANTHER" id="PTHR45782:SF4">
    <property type="entry name" value="MITOCHONDRIAL RIBOSOME-ASSOCIATED GTPASE 1"/>
    <property type="match status" value="1"/>
</dbReference>
<dbReference type="InterPro" id="IPR006073">
    <property type="entry name" value="GTP-bd"/>
</dbReference>
<dbReference type="InterPro" id="IPR027417">
    <property type="entry name" value="P-loop_NTPase"/>
</dbReference>
<dbReference type="Gene3D" id="1.10.1580.10">
    <property type="match status" value="1"/>
</dbReference>
<dbReference type="AlphaFoldDB" id="A0A9P8YAY8"/>